<evidence type="ECO:0000259" key="5">
    <source>
        <dbReference type="PROSITE" id="PS50089"/>
    </source>
</evidence>
<name>A0AAD7XML1_9STRA</name>
<feature type="compositionally biased region" description="Basic and acidic residues" evidence="3">
    <location>
        <begin position="311"/>
        <end position="322"/>
    </location>
</feature>
<feature type="compositionally biased region" description="Polar residues" evidence="3">
    <location>
        <begin position="548"/>
        <end position="559"/>
    </location>
</feature>
<dbReference type="Gene3D" id="3.30.40.10">
    <property type="entry name" value="Zinc/RING finger domain, C3HC4 (zinc finger)"/>
    <property type="match status" value="1"/>
</dbReference>
<feature type="compositionally biased region" description="Low complexity" evidence="3">
    <location>
        <begin position="251"/>
        <end position="271"/>
    </location>
</feature>
<keyword evidence="7" id="KW-1185">Reference proteome</keyword>
<protein>
    <recommendedName>
        <fullName evidence="5">RING-type domain-containing protein</fullName>
    </recommendedName>
</protein>
<gene>
    <name evidence="6" type="ORF">CTAYLR_002559</name>
</gene>
<keyword evidence="4" id="KW-0472">Membrane</keyword>
<dbReference type="GO" id="GO:0006376">
    <property type="term" value="P:mRNA splice site recognition"/>
    <property type="evidence" value="ECO:0007669"/>
    <property type="project" value="InterPro"/>
</dbReference>
<dbReference type="PANTHER" id="PTHR12375">
    <property type="entry name" value="RNA-BINDING PROTEIN LUC7-RELATED"/>
    <property type="match status" value="1"/>
</dbReference>
<keyword evidence="2" id="KW-0863">Zinc-finger</keyword>
<accession>A0AAD7XML1</accession>
<dbReference type="Pfam" id="PF03194">
    <property type="entry name" value="LUC7"/>
    <property type="match status" value="1"/>
</dbReference>
<evidence type="ECO:0000256" key="3">
    <source>
        <dbReference type="SAM" id="MobiDB-lite"/>
    </source>
</evidence>
<dbReference type="InterPro" id="IPR004882">
    <property type="entry name" value="Luc7-rel"/>
</dbReference>
<dbReference type="GO" id="GO:0008270">
    <property type="term" value="F:zinc ion binding"/>
    <property type="evidence" value="ECO:0007669"/>
    <property type="project" value="UniProtKB-KW"/>
</dbReference>
<evidence type="ECO:0000313" key="7">
    <source>
        <dbReference type="Proteomes" id="UP001230188"/>
    </source>
</evidence>
<dbReference type="PROSITE" id="PS50089">
    <property type="entry name" value="ZF_RING_2"/>
    <property type="match status" value="1"/>
</dbReference>
<sequence>MGGNSASALLDELMGQERNVDPGEKRKFWDPDVCKFYLCGLSPYHVLRNTKGFALTGIEGWVRHAYSTSLKVETPETIDVSKLVCDVHLKAEYEALEAEEKARFGYERLLYDCLSSLVRQCDKRVASNQEKSKTEVPEDVTRQLIELDATYKEKIDASERLGEVGEIDASMRLVAEAEVIKAQKAMVESTKTLRFLVCQTTGDLIESAAAADDDWMASHFESDDYQGWKTLRAWHARLGGMRDGRGPPRGIPGYRGSSSSPRRDSTTTYRYYRGDYLRRRRRDDDERERRHDFPRRDDGDPPYRRRHRSRSPRDRGGNKRSAECCDDVLHNETHRALHEVVGVEEHPVVKRSGWHNTPSGKRRQQEQCECTSTRGGSTIVDRAVTVLVCVFIVAFLSLLIGRTCARRRRSRELTPSQLATLKSQLEAKIERAKTALVPLDKAALDRTIASEASCPVCLEPFGPSDSTVRPPNCGHVFHHECLSQWLETAIAEATKAHDSTTTLRALTCPTCARPLVEEERGATLVVRSDPEDPPAGATADDDEEPSQEQELVTITTSIH</sequence>
<evidence type="ECO:0000313" key="6">
    <source>
        <dbReference type="EMBL" id="KAJ8604314.1"/>
    </source>
</evidence>
<dbReference type="EMBL" id="JAQMWT010000334">
    <property type="protein sequence ID" value="KAJ8604314.1"/>
    <property type="molecule type" value="Genomic_DNA"/>
</dbReference>
<comment type="caution">
    <text evidence="6">The sequence shown here is derived from an EMBL/GenBank/DDBJ whole genome shotgun (WGS) entry which is preliminary data.</text>
</comment>
<dbReference type="GO" id="GO:0005685">
    <property type="term" value="C:U1 snRNP"/>
    <property type="evidence" value="ECO:0007669"/>
    <property type="project" value="InterPro"/>
</dbReference>
<dbReference type="InterPro" id="IPR013083">
    <property type="entry name" value="Znf_RING/FYVE/PHD"/>
</dbReference>
<keyword evidence="4" id="KW-1133">Transmembrane helix</keyword>
<organism evidence="6 7">
    <name type="scientific">Chrysophaeum taylorii</name>
    <dbReference type="NCBI Taxonomy" id="2483200"/>
    <lineage>
        <taxon>Eukaryota</taxon>
        <taxon>Sar</taxon>
        <taxon>Stramenopiles</taxon>
        <taxon>Ochrophyta</taxon>
        <taxon>Pelagophyceae</taxon>
        <taxon>Pelagomonadales</taxon>
        <taxon>Pelagomonadaceae</taxon>
        <taxon>Chrysophaeum</taxon>
    </lineage>
</organism>
<keyword evidence="2" id="KW-0479">Metal-binding</keyword>
<feature type="region of interest" description="Disordered" evidence="3">
    <location>
        <begin position="521"/>
        <end position="559"/>
    </location>
</feature>
<dbReference type="GO" id="GO:0003729">
    <property type="term" value="F:mRNA binding"/>
    <property type="evidence" value="ECO:0007669"/>
    <property type="project" value="InterPro"/>
</dbReference>
<evidence type="ECO:0000256" key="4">
    <source>
        <dbReference type="SAM" id="Phobius"/>
    </source>
</evidence>
<feature type="domain" description="RING-type" evidence="5">
    <location>
        <begin position="454"/>
        <end position="511"/>
    </location>
</feature>
<comment type="similarity">
    <text evidence="1">Belongs to the Luc7 family.</text>
</comment>
<dbReference type="Pfam" id="PF13639">
    <property type="entry name" value="zf-RING_2"/>
    <property type="match status" value="1"/>
</dbReference>
<keyword evidence="4" id="KW-0812">Transmembrane</keyword>
<feature type="transmembrane region" description="Helical" evidence="4">
    <location>
        <begin position="383"/>
        <end position="401"/>
    </location>
</feature>
<feature type="compositionally biased region" description="Basic and acidic residues" evidence="3">
    <location>
        <begin position="272"/>
        <end position="303"/>
    </location>
</feature>
<reference evidence="6" key="1">
    <citation type="submission" date="2023-01" db="EMBL/GenBank/DDBJ databases">
        <title>Metagenome sequencing of chrysophaentin producing Chrysophaeum taylorii.</title>
        <authorList>
            <person name="Davison J."/>
            <person name="Bewley C."/>
        </authorList>
    </citation>
    <scope>NUCLEOTIDE SEQUENCE</scope>
    <source>
        <strain evidence="6">NIES-1699</strain>
    </source>
</reference>
<dbReference type="SMART" id="SM00184">
    <property type="entry name" value="RING"/>
    <property type="match status" value="1"/>
</dbReference>
<dbReference type="CDD" id="cd16448">
    <property type="entry name" value="RING-H2"/>
    <property type="match status" value="1"/>
</dbReference>
<dbReference type="InterPro" id="IPR001841">
    <property type="entry name" value="Znf_RING"/>
</dbReference>
<evidence type="ECO:0000256" key="1">
    <source>
        <dbReference type="ARBA" id="ARBA00005655"/>
    </source>
</evidence>
<evidence type="ECO:0000256" key="2">
    <source>
        <dbReference type="PROSITE-ProRule" id="PRU00175"/>
    </source>
</evidence>
<keyword evidence="2" id="KW-0862">Zinc</keyword>
<dbReference type="SUPFAM" id="SSF57850">
    <property type="entry name" value="RING/U-box"/>
    <property type="match status" value="1"/>
</dbReference>
<dbReference type="Proteomes" id="UP001230188">
    <property type="component" value="Unassembled WGS sequence"/>
</dbReference>
<dbReference type="AlphaFoldDB" id="A0AAD7XML1"/>
<feature type="region of interest" description="Disordered" evidence="3">
    <location>
        <begin position="239"/>
        <end position="322"/>
    </location>
</feature>
<proteinExistence type="inferred from homology"/>